<evidence type="ECO:0000256" key="15">
    <source>
        <dbReference type="ARBA" id="ARBA00075092"/>
    </source>
</evidence>
<dbReference type="GO" id="GO:0044614">
    <property type="term" value="C:nuclear pore cytoplasmic filaments"/>
    <property type="evidence" value="ECO:0007669"/>
    <property type="project" value="TreeGrafter"/>
</dbReference>
<dbReference type="GO" id="GO:0005543">
    <property type="term" value="F:phospholipid binding"/>
    <property type="evidence" value="ECO:0007669"/>
    <property type="project" value="TreeGrafter"/>
</dbReference>
<accession>A0A060T654</accession>
<organism evidence="18">
    <name type="scientific">Blastobotrys adeninivorans</name>
    <name type="common">Yeast</name>
    <name type="synonym">Arxula adeninivorans</name>
    <dbReference type="NCBI Taxonomy" id="409370"/>
    <lineage>
        <taxon>Eukaryota</taxon>
        <taxon>Fungi</taxon>
        <taxon>Dikarya</taxon>
        <taxon>Ascomycota</taxon>
        <taxon>Saccharomycotina</taxon>
        <taxon>Dipodascomycetes</taxon>
        <taxon>Dipodascales</taxon>
        <taxon>Trichomonascaceae</taxon>
        <taxon>Blastobotrys</taxon>
    </lineage>
</organism>
<dbReference type="InterPro" id="IPR012476">
    <property type="entry name" value="GLE1"/>
</dbReference>
<keyword evidence="5" id="KW-0813">Transport</keyword>
<keyword evidence="6" id="KW-0509">mRNA transport</keyword>
<evidence type="ECO:0000256" key="1">
    <source>
        <dbReference type="ARBA" id="ARBA00004335"/>
    </source>
</evidence>
<feature type="region of interest" description="Disordered" evidence="17">
    <location>
        <begin position="187"/>
        <end position="255"/>
    </location>
</feature>
<evidence type="ECO:0000256" key="10">
    <source>
        <dbReference type="ARBA" id="ARBA00023132"/>
    </source>
</evidence>
<evidence type="ECO:0000256" key="7">
    <source>
        <dbReference type="ARBA" id="ARBA00022927"/>
    </source>
</evidence>
<comment type="subcellular location">
    <subcellularLocation>
        <location evidence="1">Nucleus membrane</location>
        <topology evidence="1">Peripheral membrane protein</topology>
        <orientation evidence="1">Cytoplasmic side</orientation>
    </subcellularLocation>
    <subcellularLocation>
        <location evidence="3">Nucleus membrane</location>
        <topology evidence="3">Peripheral membrane protein</topology>
        <orientation evidence="3">Nucleoplasmic side</orientation>
    </subcellularLocation>
    <subcellularLocation>
        <location evidence="2">Nucleus</location>
        <location evidence="2">Nuclear pore complex</location>
    </subcellularLocation>
</comment>
<evidence type="ECO:0000256" key="11">
    <source>
        <dbReference type="ARBA" id="ARBA00023136"/>
    </source>
</evidence>
<evidence type="ECO:0000256" key="3">
    <source>
        <dbReference type="ARBA" id="ARBA00004620"/>
    </source>
</evidence>
<dbReference type="Pfam" id="PF07817">
    <property type="entry name" value="GLE1"/>
    <property type="match status" value="1"/>
</dbReference>
<evidence type="ECO:0000256" key="4">
    <source>
        <dbReference type="ARBA" id="ARBA00011056"/>
    </source>
</evidence>
<evidence type="ECO:0000256" key="9">
    <source>
        <dbReference type="ARBA" id="ARBA00023054"/>
    </source>
</evidence>
<feature type="compositionally biased region" description="Basic and acidic residues" evidence="17">
    <location>
        <begin position="54"/>
        <end position="64"/>
    </location>
</feature>
<evidence type="ECO:0000256" key="16">
    <source>
        <dbReference type="ARBA" id="ARBA00075681"/>
    </source>
</evidence>
<dbReference type="FunFam" id="1.25.40.510:FF:000003">
    <property type="entry name" value="Nucleoporin GLE1"/>
    <property type="match status" value="1"/>
</dbReference>
<feature type="region of interest" description="Disordered" evidence="17">
    <location>
        <begin position="1"/>
        <end position="114"/>
    </location>
</feature>
<name>A0A060T654_BLAAD</name>
<dbReference type="GO" id="GO:0005737">
    <property type="term" value="C:cytoplasm"/>
    <property type="evidence" value="ECO:0007669"/>
    <property type="project" value="UniProtKB-ARBA"/>
</dbReference>
<dbReference type="EMBL" id="HG937692">
    <property type="protein sequence ID" value="CDP36448.1"/>
    <property type="molecule type" value="Genomic_DNA"/>
</dbReference>
<evidence type="ECO:0000256" key="17">
    <source>
        <dbReference type="SAM" id="MobiDB-lite"/>
    </source>
</evidence>
<evidence type="ECO:0000256" key="8">
    <source>
        <dbReference type="ARBA" id="ARBA00023010"/>
    </source>
</evidence>
<keyword evidence="8" id="KW-0811">Translocation</keyword>
<feature type="compositionally biased region" description="Acidic residues" evidence="17">
    <location>
        <begin position="12"/>
        <end position="49"/>
    </location>
</feature>
<dbReference type="PANTHER" id="PTHR12960:SF0">
    <property type="entry name" value="MRNA EXPORT FACTOR GLE1"/>
    <property type="match status" value="1"/>
</dbReference>
<evidence type="ECO:0000256" key="14">
    <source>
        <dbReference type="ARBA" id="ARBA00029983"/>
    </source>
</evidence>
<keyword evidence="10" id="KW-0906">Nuclear pore complex</keyword>
<protein>
    <recommendedName>
        <fullName evidence="13">mRNA export factor GLE1</fullName>
    </recommendedName>
    <alternativeName>
        <fullName evidence="15">Nuclear pore protein GLE1</fullName>
    </alternativeName>
    <alternativeName>
        <fullName evidence="14">Nucleoporin GLE1</fullName>
    </alternativeName>
    <alternativeName>
        <fullName evidence="16">RNA export factor GLE1</fullName>
    </alternativeName>
</protein>
<evidence type="ECO:0000256" key="13">
    <source>
        <dbReference type="ARBA" id="ARBA00026227"/>
    </source>
</evidence>
<dbReference type="GO" id="GO:0031369">
    <property type="term" value="F:translation initiation factor binding"/>
    <property type="evidence" value="ECO:0007669"/>
    <property type="project" value="TreeGrafter"/>
</dbReference>
<gene>
    <name evidence="18" type="ORF">GNLVRS02_ARAD1B13222g</name>
</gene>
<dbReference type="GO" id="GO:0015031">
    <property type="term" value="P:protein transport"/>
    <property type="evidence" value="ECO:0007669"/>
    <property type="project" value="UniProtKB-KW"/>
</dbReference>
<keyword evidence="7" id="KW-0653">Protein transport</keyword>
<keyword evidence="11" id="KW-0472">Membrane</keyword>
<evidence type="ECO:0000256" key="12">
    <source>
        <dbReference type="ARBA" id="ARBA00023242"/>
    </source>
</evidence>
<dbReference type="GO" id="GO:0031965">
    <property type="term" value="C:nuclear membrane"/>
    <property type="evidence" value="ECO:0007669"/>
    <property type="project" value="UniProtKB-SubCell"/>
</dbReference>
<evidence type="ECO:0000256" key="6">
    <source>
        <dbReference type="ARBA" id="ARBA00022816"/>
    </source>
</evidence>
<dbReference type="PhylomeDB" id="A0A060T654"/>
<dbReference type="Gene3D" id="1.25.40.510">
    <property type="entry name" value="GLE1-like"/>
    <property type="match status" value="1"/>
</dbReference>
<dbReference type="PANTHER" id="PTHR12960">
    <property type="entry name" value="GLE-1-RELATED"/>
    <property type="match status" value="1"/>
</dbReference>
<sequence length="573" mass="66288">MRFSAHRSGLSDGEDESYDSLWSDSEEEEFPVNPSDSEETPESDEEDVDTPSASDREENGDTSRSRFSIDSFSQESETYARNRQSLLAHSSPGGHVSRSMGPKSSPVITTKRRMSADLEELQNVMNRMTLSHSQRYQQMMSQEHDYVHNQIEHIKTNEQKDLGQVQNRIKQMTERRRSLILDWRREEERKERERREREEAIRREEERKRLEEQRRLEQIQAEERRREEEKREAERKRLEEQKKAAEAKEKAKQEAIARAKKEAEVQAAEKAKAEEEARNTSAFTDFKKIEAEFARYKSKIADIKANVLGPVSADKTLKRYCFDAKRKIKPKLGQLTHSQSHLDQLQASLNQVLDDAKSYNNLAYQWLMNFFCKAVVSQAETEATVAPQAALPLALFTLNAVIAHPEMKEFLMARFVKKCPHIIGYASTVDTEEGRIRMGWKRSSDGKWEDDSQYSERVAGMVSVWAALTQINIPSNPIPMNEAWVFLARELNKDPKLTINSDFSAVGAWWDVSAQRFLDTYGKQGTKLLTLVWDEWTNAHRDKRFPAAARLRILGEEWAKNGVANKPLKPMER</sequence>
<dbReference type="InterPro" id="IPR038506">
    <property type="entry name" value="GLE1-like_sf"/>
</dbReference>
<comment type="similarity">
    <text evidence="4">Belongs to the GLE1 family.</text>
</comment>
<dbReference type="GO" id="GO:0000822">
    <property type="term" value="F:inositol hexakisphosphate binding"/>
    <property type="evidence" value="ECO:0007669"/>
    <property type="project" value="TreeGrafter"/>
</dbReference>
<feature type="compositionally biased region" description="Polar residues" evidence="17">
    <location>
        <begin position="65"/>
        <end position="88"/>
    </location>
</feature>
<reference evidence="18" key="2">
    <citation type="submission" date="2014-06" db="EMBL/GenBank/DDBJ databases">
        <title>The complete genome of Blastobotrys (Arxula) adeninivorans LS3 - a yeast of biotechnological interest.</title>
        <authorList>
            <person name="Kunze G."/>
            <person name="Gaillardin C."/>
            <person name="Czernicka M."/>
            <person name="Durrens P."/>
            <person name="Martin T."/>
            <person name="Boer E."/>
            <person name="Gabaldon T."/>
            <person name="Cruz J."/>
            <person name="Talla E."/>
            <person name="Marck C."/>
            <person name="Goffeau A."/>
            <person name="Barbe V."/>
            <person name="Baret P."/>
            <person name="Baronian K."/>
            <person name="Beier S."/>
            <person name="Bleykasten C."/>
            <person name="Bode R."/>
            <person name="Casaregola S."/>
            <person name="Despons L."/>
            <person name="Fairhead C."/>
            <person name="Giersberg M."/>
            <person name="Gierski P."/>
            <person name="Hahnel U."/>
            <person name="Hartmann A."/>
            <person name="Jankowska D."/>
            <person name="Jubin C."/>
            <person name="Jung P."/>
            <person name="Lafontaine I."/>
            <person name="Leh-Louis V."/>
            <person name="Lemaire M."/>
            <person name="Marcet-Houben M."/>
            <person name="Mascher M."/>
            <person name="Morel G."/>
            <person name="Richard G.-F."/>
            <person name="Riechen J."/>
            <person name="Sacerdot C."/>
            <person name="Sarkar A."/>
            <person name="Savel G."/>
            <person name="Schacherer J."/>
            <person name="Sherman D."/>
            <person name="Straub M.-L."/>
            <person name="Stein N."/>
            <person name="Thierry A."/>
            <person name="Trautwein-Schult A."/>
            <person name="Westhof E."/>
            <person name="Worch S."/>
            <person name="Dujon B."/>
            <person name="Souciet J.-L."/>
            <person name="Wincker P."/>
            <person name="Scholz U."/>
            <person name="Neuveglise N."/>
        </authorList>
    </citation>
    <scope>NUCLEOTIDE SEQUENCE</scope>
    <source>
        <strain evidence="18">LS3</strain>
    </source>
</reference>
<keyword evidence="12" id="KW-0539">Nucleus</keyword>
<dbReference type="GO" id="GO:0016973">
    <property type="term" value="P:poly(A)+ mRNA export from nucleus"/>
    <property type="evidence" value="ECO:0007669"/>
    <property type="project" value="InterPro"/>
</dbReference>
<evidence type="ECO:0000256" key="2">
    <source>
        <dbReference type="ARBA" id="ARBA00004567"/>
    </source>
</evidence>
<reference evidence="18" key="1">
    <citation type="submission" date="2014-02" db="EMBL/GenBank/DDBJ databases">
        <authorList>
            <person name="Genoscope - CEA"/>
        </authorList>
    </citation>
    <scope>NUCLEOTIDE SEQUENCE</scope>
    <source>
        <strain evidence="18">LS3</strain>
    </source>
</reference>
<evidence type="ECO:0000256" key="5">
    <source>
        <dbReference type="ARBA" id="ARBA00022448"/>
    </source>
</evidence>
<proteinExistence type="inferred from homology"/>
<keyword evidence="9" id="KW-0175">Coiled coil</keyword>
<evidence type="ECO:0000313" key="18">
    <source>
        <dbReference type="EMBL" id="CDP36448.1"/>
    </source>
</evidence>
<dbReference type="AlphaFoldDB" id="A0A060T654"/>